<dbReference type="Proteomes" id="UP000008827">
    <property type="component" value="Chromosome 10"/>
</dbReference>
<keyword evidence="5" id="KW-1185">Reference proteome</keyword>
<dbReference type="SMART" id="SM00285">
    <property type="entry name" value="PBD"/>
    <property type="match status" value="1"/>
</dbReference>
<dbReference type="EnsemblPlants" id="KRH31680">
    <property type="protein sequence ID" value="KRH31680"/>
    <property type="gene ID" value="GLYMA_10G004500"/>
</dbReference>
<reference evidence="4" key="2">
    <citation type="submission" date="2018-02" db="UniProtKB">
        <authorList>
            <consortium name="EnsemblPlants"/>
        </authorList>
    </citation>
    <scope>IDENTIFICATION</scope>
    <source>
        <strain evidence="4">Williams 82</strain>
    </source>
</reference>
<gene>
    <name evidence="4" type="primary">LOC100808922</name>
    <name evidence="3" type="ORF">GLYMA_10G004500</name>
</gene>
<organism evidence="3">
    <name type="scientific">Glycine max</name>
    <name type="common">Soybean</name>
    <name type="synonym">Glycine hispida</name>
    <dbReference type="NCBI Taxonomy" id="3847"/>
    <lineage>
        <taxon>Eukaryota</taxon>
        <taxon>Viridiplantae</taxon>
        <taxon>Streptophyta</taxon>
        <taxon>Embryophyta</taxon>
        <taxon>Tracheophyta</taxon>
        <taxon>Spermatophyta</taxon>
        <taxon>Magnoliopsida</taxon>
        <taxon>eudicotyledons</taxon>
        <taxon>Gunneridae</taxon>
        <taxon>Pentapetalae</taxon>
        <taxon>rosids</taxon>
        <taxon>fabids</taxon>
        <taxon>Fabales</taxon>
        <taxon>Fabaceae</taxon>
        <taxon>Papilionoideae</taxon>
        <taxon>50 kb inversion clade</taxon>
        <taxon>NPAAA clade</taxon>
        <taxon>indigoferoid/millettioid clade</taxon>
        <taxon>Phaseoleae</taxon>
        <taxon>Glycine</taxon>
        <taxon>Glycine subgen. Soja</taxon>
    </lineage>
</organism>
<protein>
    <recommendedName>
        <fullName evidence="2">CRIB domain-containing protein</fullName>
    </recommendedName>
</protein>
<evidence type="ECO:0000259" key="2">
    <source>
        <dbReference type="PROSITE" id="PS50108"/>
    </source>
</evidence>
<feature type="compositionally biased region" description="Polar residues" evidence="1">
    <location>
        <begin position="170"/>
        <end position="179"/>
    </location>
</feature>
<dbReference type="PANTHER" id="PTHR46325:SF23">
    <property type="entry name" value="P21-RHO-BINDING DOMAIN PROTEIN"/>
    <property type="match status" value="1"/>
</dbReference>
<dbReference type="RefSeq" id="XP_006588542.1">
    <property type="nucleotide sequence ID" value="XM_006588479.4"/>
</dbReference>
<dbReference type="OMA" id="WCKYINE"/>
<dbReference type="Gramene" id="KRH31679">
    <property type="protein sequence ID" value="KRH31679"/>
    <property type="gene ID" value="GLYMA_10G004500"/>
</dbReference>
<dbReference type="EnsemblPlants" id="KRH31679">
    <property type="protein sequence ID" value="KRH31679"/>
    <property type="gene ID" value="GLYMA_10G004500"/>
</dbReference>
<dbReference type="EMBL" id="CM000843">
    <property type="protein sequence ID" value="KRH31679.1"/>
    <property type="molecule type" value="Genomic_DNA"/>
</dbReference>
<dbReference type="PaxDb" id="3847-GLYMA10G00701.1"/>
<evidence type="ECO:0000313" key="4">
    <source>
        <dbReference type="EnsemblPlants" id="KRH31679"/>
    </source>
</evidence>
<evidence type="ECO:0000313" key="3">
    <source>
        <dbReference type="EMBL" id="KRH31680.1"/>
    </source>
</evidence>
<reference evidence="3" key="3">
    <citation type="submission" date="2018-07" db="EMBL/GenBank/DDBJ databases">
        <title>WGS assembly of Glycine max.</title>
        <authorList>
            <person name="Schmutz J."/>
            <person name="Cannon S."/>
            <person name="Schlueter J."/>
            <person name="Ma J."/>
            <person name="Mitros T."/>
            <person name="Nelson W."/>
            <person name="Hyten D."/>
            <person name="Song Q."/>
            <person name="Thelen J."/>
            <person name="Cheng J."/>
            <person name="Xu D."/>
            <person name="Hellsten U."/>
            <person name="May G."/>
            <person name="Yu Y."/>
            <person name="Sakurai T."/>
            <person name="Umezawa T."/>
            <person name="Bhattacharyya M."/>
            <person name="Sandhu D."/>
            <person name="Valliyodan B."/>
            <person name="Lindquist E."/>
            <person name="Peto M."/>
            <person name="Grant D."/>
            <person name="Shu S."/>
            <person name="Goodstein D."/>
            <person name="Barry K."/>
            <person name="Futrell-Griggs M."/>
            <person name="Abernathy B."/>
            <person name="Du J."/>
            <person name="Tian Z."/>
            <person name="Zhu L."/>
            <person name="Gill N."/>
            <person name="Joshi T."/>
            <person name="Libault M."/>
            <person name="Sethuraman A."/>
            <person name="Zhang X."/>
            <person name="Shinozaki K."/>
            <person name="Nguyen H."/>
            <person name="Wing R."/>
            <person name="Cregan P."/>
            <person name="Specht J."/>
            <person name="Grimwood J."/>
            <person name="Rokhsar D."/>
            <person name="Stacey G."/>
            <person name="Shoemaker R."/>
            <person name="Jackson S."/>
        </authorList>
    </citation>
    <scope>NUCLEOTIDE SEQUENCE</scope>
    <source>
        <tissue evidence="3">Callus</tissue>
    </source>
</reference>
<evidence type="ECO:0000313" key="5">
    <source>
        <dbReference type="Proteomes" id="UP000008827"/>
    </source>
</evidence>
<dbReference type="InterPro" id="IPR000095">
    <property type="entry name" value="CRIB_dom"/>
</dbReference>
<dbReference type="Gramene" id="KRH31680">
    <property type="protein sequence ID" value="KRH31680"/>
    <property type="gene ID" value="GLYMA_10G004500"/>
</dbReference>
<dbReference type="AlphaFoldDB" id="K7LGQ5"/>
<sequence>MHHHQHLLISGRLINFWCKYINELYLHKLMPTKVKGLLKYISQIFEEKEEEFQIGLPTDVRHVAHIGSDDPSANAPSWMNDIKRGKEPPSGNPTQTVEECEKKSSSNSKRSKIRNHLIPKSRHTSIDIDPDAPKQKPIRRHNRSSDPSADSSNHESSSGGYRRRRGSNHGVESSSSQDMPPTGVKTNRRKSKASENSSVKKPSSRRSSKVDSLTDISISDFGSGSGPESGLTAIRI</sequence>
<dbReference type="KEGG" id="gmx:100808922"/>
<evidence type="ECO:0000256" key="1">
    <source>
        <dbReference type="SAM" id="MobiDB-lite"/>
    </source>
</evidence>
<feature type="compositionally biased region" description="Polar residues" evidence="1">
    <location>
        <begin position="145"/>
        <end position="155"/>
    </location>
</feature>
<dbReference type="HOGENOM" id="CLU_1339575_0_0_1"/>
<proteinExistence type="predicted"/>
<dbReference type="PANTHER" id="PTHR46325">
    <property type="entry name" value="CRIB DOMAIN-CONTAINING PROTEIN RIC8"/>
    <property type="match status" value="1"/>
</dbReference>
<name>K7LGQ5_SOYBN</name>
<accession>K7LGQ5</accession>
<dbReference type="PROSITE" id="PS50108">
    <property type="entry name" value="CRIB"/>
    <property type="match status" value="1"/>
</dbReference>
<feature type="compositionally biased region" description="Basic residues" evidence="1">
    <location>
        <begin position="109"/>
        <end position="123"/>
    </location>
</feature>
<feature type="domain" description="CRIB" evidence="2">
    <location>
        <begin position="54"/>
        <end position="67"/>
    </location>
</feature>
<feature type="region of interest" description="Disordered" evidence="1">
    <location>
        <begin position="65"/>
        <end position="236"/>
    </location>
</feature>
<dbReference type="GeneID" id="100808922"/>
<reference evidence="3 4" key="1">
    <citation type="journal article" date="2010" name="Nature">
        <title>Genome sequence of the palaeopolyploid soybean.</title>
        <authorList>
            <person name="Schmutz J."/>
            <person name="Cannon S.B."/>
            <person name="Schlueter J."/>
            <person name="Ma J."/>
            <person name="Mitros T."/>
            <person name="Nelson W."/>
            <person name="Hyten D.L."/>
            <person name="Song Q."/>
            <person name="Thelen J.J."/>
            <person name="Cheng J."/>
            <person name="Xu D."/>
            <person name="Hellsten U."/>
            <person name="May G.D."/>
            <person name="Yu Y."/>
            <person name="Sakurai T."/>
            <person name="Umezawa T."/>
            <person name="Bhattacharyya M.K."/>
            <person name="Sandhu D."/>
            <person name="Valliyodan B."/>
            <person name="Lindquist E."/>
            <person name="Peto M."/>
            <person name="Grant D."/>
            <person name="Shu S."/>
            <person name="Goodstein D."/>
            <person name="Barry K."/>
            <person name="Futrell-Griggs M."/>
            <person name="Abernathy B."/>
            <person name="Du J."/>
            <person name="Tian Z."/>
            <person name="Zhu L."/>
            <person name="Gill N."/>
            <person name="Joshi T."/>
            <person name="Libault M."/>
            <person name="Sethuraman A."/>
            <person name="Zhang X.-C."/>
            <person name="Shinozaki K."/>
            <person name="Nguyen H.T."/>
            <person name="Wing R.A."/>
            <person name="Cregan P."/>
            <person name="Specht J."/>
            <person name="Grimwood J."/>
            <person name="Rokhsar D."/>
            <person name="Stacey G."/>
            <person name="Shoemaker R.C."/>
            <person name="Jackson S.A."/>
        </authorList>
    </citation>
    <scope>NUCLEOTIDE SEQUENCE [LARGE SCALE GENOMIC DNA]</scope>
    <source>
        <strain evidence="4">cv. Williams 82</strain>
        <tissue evidence="3">Callus</tissue>
    </source>
</reference>
<dbReference type="eggNOG" id="ENOG502S3JH">
    <property type="taxonomic scope" value="Eukaryota"/>
</dbReference>
<dbReference type="OrthoDB" id="4206278at2759"/>
<dbReference type="EMBL" id="CM000843">
    <property type="protein sequence ID" value="KRH31680.1"/>
    <property type="molecule type" value="Genomic_DNA"/>
</dbReference>